<keyword evidence="1" id="KW-1133">Transmembrane helix</keyword>
<accession>A0A2A5IDJ1</accession>
<dbReference type="EMBL" id="NKHG01000230">
    <property type="protein sequence ID" value="PCK15398.1"/>
    <property type="molecule type" value="Genomic_DNA"/>
</dbReference>
<gene>
    <name evidence="2" type="ORF">CEY02_20805</name>
</gene>
<reference evidence="2 3" key="1">
    <citation type="submission" date="2017-06" db="EMBL/GenBank/DDBJ databases">
        <title>Draft Genome Sequence of Bacillus sp Strain 36R Isolated from saline sediment at Atanasia, Sonora, Mexico.</title>
        <authorList>
            <person name="Sanchez Diaz R."/>
            <person name="Quiroz Macias M.E."/>
            <person name="Ibarra Gamez J.C."/>
            <person name="Enciso Ibarra J."/>
            <person name="Gomez Gil B."/>
            <person name="Galaviz Silva L."/>
        </authorList>
    </citation>
    <scope>NUCLEOTIDE SEQUENCE [LARGE SCALE GENOMIC DNA]</scope>
    <source>
        <strain evidence="2 3">36R_ATNSAL</strain>
    </source>
</reference>
<organism evidence="2 3">
    <name type="scientific">Bacillus pumilus</name>
    <name type="common">Bacillus mesentericus</name>
    <dbReference type="NCBI Taxonomy" id="1408"/>
    <lineage>
        <taxon>Bacteria</taxon>
        <taxon>Bacillati</taxon>
        <taxon>Bacillota</taxon>
        <taxon>Bacilli</taxon>
        <taxon>Bacillales</taxon>
        <taxon>Bacillaceae</taxon>
        <taxon>Bacillus</taxon>
    </lineage>
</organism>
<feature type="non-terminal residue" evidence="2">
    <location>
        <position position="85"/>
    </location>
</feature>
<proteinExistence type="predicted"/>
<dbReference type="AlphaFoldDB" id="A0A2A5IDJ1"/>
<evidence type="ECO:0000313" key="2">
    <source>
        <dbReference type="EMBL" id="PCK15398.1"/>
    </source>
</evidence>
<dbReference type="Proteomes" id="UP000228754">
    <property type="component" value="Unassembled WGS sequence"/>
</dbReference>
<evidence type="ECO:0000256" key="1">
    <source>
        <dbReference type="SAM" id="Phobius"/>
    </source>
</evidence>
<comment type="caution">
    <text evidence="2">The sequence shown here is derived from an EMBL/GenBank/DDBJ whole genome shotgun (WGS) entry which is preliminary data.</text>
</comment>
<keyword evidence="1" id="KW-0472">Membrane</keyword>
<protein>
    <submittedName>
        <fullName evidence="2">Hemolysin secretion protein D</fullName>
    </submittedName>
</protein>
<keyword evidence="1" id="KW-0812">Transmembrane</keyword>
<sequence length="85" mass="9269">MAKSGLFKKAPSDTVLPAPEHLEFVDDGAAAVLLSTPTRARALLWACFLFFMSAIIWAAWAELDEVTVGQGKVIPSRQLQVIQNL</sequence>
<name>A0A2A5IDJ1_BACPU</name>
<feature type="transmembrane region" description="Helical" evidence="1">
    <location>
        <begin position="42"/>
        <end position="60"/>
    </location>
</feature>
<evidence type="ECO:0000313" key="3">
    <source>
        <dbReference type="Proteomes" id="UP000228754"/>
    </source>
</evidence>